<reference evidence="2" key="1">
    <citation type="journal article" name="BMC Genomics">
        <title>Long-read sequencing and de novo genome assembly of marine medaka (Oryzias melastigma).</title>
        <authorList>
            <person name="Liang P."/>
            <person name="Saqib H.S.A."/>
            <person name="Ni X."/>
            <person name="Shen Y."/>
        </authorList>
    </citation>
    <scope>NUCLEOTIDE SEQUENCE</scope>
    <source>
        <strain evidence="2">Bigg-433</strain>
    </source>
</reference>
<evidence type="ECO:0000256" key="1">
    <source>
        <dbReference type="SAM" id="MobiDB-lite"/>
    </source>
</evidence>
<feature type="compositionally biased region" description="Gly residues" evidence="1">
    <location>
        <begin position="108"/>
        <end position="122"/>
    </location>
</feature>
<comment type="caution">
    <text evidence="2">The sequence shown here is derived from an EMBL/GenBank/DDBJ whole genome shotgun (WGS) entry which is preliminary data.</text>
</comment>
<accession>A0A834FQW7</accession>
<name>A0A834FQW7_ORYME</name>
<feature type="region of interest" description="Disordered" evidence="1">
    <location>
        <begin position="102"/>
        <end position="132"/>
    </location>
</feature>
<evidence type="ECO:0000313" key="3">
    <source>
        <dbReference type="Proteomes" id="UP000646548"/>
    </source>
</evidence>
<sequence>MLGEQNFKLRGRLREQLCCHHKTQKTRMNRKITKQSSPIQTVRGSVMSCSTDEQVALCVTPFSLHNLASSDENGSNWTVDDKPFLVIYWGTRMTNNKMKWGQTACGGEPRGGGGGGEGGEGGGEGERETAASGGRTVELAEGFFSSDRFAFEFLIFFLSWVSTLSHAKLRVYLAATDLVSTFPTKIWLSRTLCINILQPHQRSEDATLMRDDRPLNDYSTNITPEHQQSTVTAEDWQVTRGASVTYIFHYEPRLQQEKR</sequence>
<protein>
    <submittedName>
        <fullName evidence="2">Uncharacterized protein</fullName>
    </submittedName>
</protein>
<gene>
    <name evidence="2" type="ORF">FQA47_006280</name>
</gene>
<evidence type="ECO:0000313" key="2">
    <source>
        <dbReference type="EMBL" id="KAF6738689.1"/>
    </source>
</evidence>
<dbReference type="Proteomes" id="UP000646548">
    <property type="component" value="Unassembled WGS sequence"/>
</dbReference>
<dbReference type="EMBL" id="WKFB01000020">
    <property type="protein sequence ID" value="KAF6738689.1"/>
    <property type="molecule type" value="Genomic_DNA"/>
</dbReference>
<proteinExistence type="predicted"/>
<organism evidence="2 3">
    <name type="scientific">Oryzias melastigma</name>
    <name type="common">Marine medaka</name>
    <dbReference type="NCBI Taxonomy" id="30732"/>
    <lineage>
        <taxon>Eukaryota</taxon>
        <taxon>Metazoa</taxon>
        <taxon>Chordata</taxon>
        <taxon>Craniata</taxon>
        <taxon>Vertebrata</taxon>
        <taxon>Euteleostomi</taxon>
        <taxon>Actinopterygii</taxon>
        <taxon>Neopterygii</taxon>
        <taxon>Teleostei</taxon>
        <taxon>Neoteleostei</taxon>
        <taxon>Acanthomorphata</taxon>
        <taxon>Ovalentaria</taxon>
        <taxon>Atherinomorphae</taxon>
        <taxon>Beloniformes</taxon>
        <taxon>Adrianichthyidae</taxon>
        <taxon>Oryziinae</taxon>
        <taxon>Oryzias</taxon>
    </lineage>
</organism>
<dbReference type="AlphaFoldDB" id="A0A834FQW7"/>